<dbReference type="PANTHER" id="PTHR13052">
    <property type="entry name" value="NFRKB-RELATED"/>
    <property type="match status" value="1"/>
</dbReference>
<accession>D8QTT2</accession>
<dbReference type="InterPro" id="IPR024867">
    <property type="entry name" value="NFRKB"/>
</dbReference>
<dbReference type="Gramene" id="EFJ37168">
    <property type="protein sequence ID" value="EFJ37168"/>
    <property type="gene ID" value="SELMODRAFT_403322"/>
</dbReference>
<dbReference type="HOGENOM" id="CLU_662915_0_0_1"/>
<dbReference type="EMBL" id="GL377566">
    <property type="protein sequence ID" value="EFJ37168.1"/>
    <property type="molecule type" value="Genomic_DNA"/>
</dbReference>
<sequence>MDDYSMVPHVPLEWNSSHQQVVAKQSLVGLSWSSLAASSRVEKAKRLHKYLADVVEVPDEVFALENLHQILSIETWNSCLSDLEKEHLCGLLPQGCDIEKTITALLAGENGRAGLQQSYASRRRCFNTNADSQRTKELPCIFAKVSSNQLKTLWKACKTQENICAETQRWIRARKPASLLLQNSHLVNGEIRDNLSDVTDEAYLRQRLKRRRSLVPESAVERANAAVELAMNEWYKAVDGSSTELRTIMVTRKQFTEIANRKSTGADLRLDTLKDVLGCSTRLQTSDEHFKSYWHSLARKDLPDVHKAFMNRVSRRKELATLVAKQCMHRYPKSEKKISGAVMARPKALSLLPTVSSTRFLPERCNANGKLDTTSVNSQSLLYYQRVGVPSEDDELASIQELWSYNCLQDAPIHL</sequence>
<dbReference type="PANTHER" id="PTHR13052:SF2">
    <property type="entry name" value="NUCLEAR FACTOR KAPPA-B-BINDING PROTEIN"/>
    <property type="match status" value="1"/>
</dbReference>
<keyword evidence="2" id="KW-1185">Reference proteome</keyword>
<evidence type="ECO:0000313" key="1">
    <source>
        <dbReference type="EMBL" id="EFJ37168.1"/>
    </source>
</evidence>
<gene>
    <name evidence="1" type="ORF">SELMODRAFT_403322</name>
</gene>
<dbReference type="InParanoid" id="D8QTT2"/>
<dbReference type="AlphaFoldDB" id="D8QTT2"/>
<organism evidence="2">
    <name type="scientific">Selaginella moellendorffii</name>
    <name type="common">Spikemoss</name>
    <dbReference type="NCBI Taxonomy" id="88036"/>
    <lineage>
        <taxon>Eukaryota</taxon>
        <taxon>Viridiplantae</taxon>
        <taxon>Streptophyta</taxon>
        <taxon>Embryophyta</taxon>
        <taxon>Tracheophyta</taxon>
        <taxon>Lycopodiopsida</taxon>
        <taxon>Selaginellales</taxon>
        <taxon>Selaginellaceae</taxon>
        <taxon>Selaginella</taxon>
    </lineage>
</organism>
<name>D8QTT2_SELML</name>
<dbReference type="Proteomes" id="UP000001514">
    <property type="component" value="Unassembled WGS sequence"/>
</dbReference>
<dbReference type="GO" id="GO:0031011">
    <property type="term" value="C:Ino80 complex"/>
    <property type="evidence" value="ECO:0007669"/>
    <property type="project" value="InterPro"/>
</dbReference>
<reference evidence="1 2" key="1">
    <citation type="journal article" date="2011" name="Science">
        <title>The Selaginella genome identifies genetic changes associated with the evolution of vascular plants.</title>
        <authorList>
            <person name="Banks J.A."/>
            <person name="Nishiyama T."/>
            <person name="Hasebe M."/>
            <person name="Bowman J.L."/>
            <person name="Gribskov M."/>
            <person name="dePamphilis C."/>
            <person name="Albert V.A."/>
            <person name="Aono N."/>
            <person name="Aoyama T."/>
            <person name="Ambrose B.A."/>
            <person name="Ashton N.W."/>
            <person name="Axtell M.J."/>
            <person name="Barker E."/>
            <person name="Barker M.S."/>
            <person name="Bennetzen J.L."/>
            <person name="Bonawitz N.D."/>
            <person name="Chapple C."/>
            <person name="Cheng C."/>
            <person name="Correa L.G."/>
            <person name="Dacre M."/>
            <person name="DeBarry J."/>
            <person name="Dreyer I."/>
            <person name="Elias M."/>
            <person name="Engstrom E.M."/>
            <person name="Estelle M."/>
            <person name="Feng L."/>
            <person name="Finet C."/>
            <person name="Floyd S.K."/>
            <person name="Frommer W.B."/>
            <person name="Fujita T."/>
            <person name="Gramzow L."/>
            <person name="Gutensohn M."/>
            <person name="Harholt J."/>
            <person name="Hattori M."/>
            <person name="Heyl A."/>
            <person name="Hirai T."/>
            <person name="Hiwatashi Y."/>
            <person name="Ishikawa M."/>
            <person name="Iwata M."/>
            <person name="Karol K.G."/>
            <person name="Koehler B."/>
            <person name="Kolukisaoglu U."/>
            <person name="Kubo M."/>
            <person name="Kurata T."/>
            <person name="Lalonde S."/>
            <person name="Li K."/>
            <person name="Li Y."/>
            <person name="Litt A."/>
            <person name="Lyons E."/>
            <person name="Manning G."/>
            <person name="Maruyama T."/>
            <person name="Michael T.P."/>
            <person name="Mikami K."/>
            <person name="Miyazaki S."/>
            <person name="Morinaga S."/>
            <person name="Murata T."/>
            <person name="Mueller-Roeber B."/>
            <person name="Nelson D.R."/>
            <person name="Obara M."/>
            <person name="Oguri Y."/>
            <person name="Olmstead R.G."/>
            <person name="Onodera N."/>
            <person name="Petersen B.L."/>
            <person name="Pils B."/>
            <person name="Prigge M."/>
            <person name="Rensing S.A."/>
            <person name="Riano-Pachon D.M."/>
            <person name="Roberts A.W."/>
            <person name="Sato Y."/>
            <person name="Scheller H.V."/>
            <person name="Schulz B."/>
            <person name="Schulz C."/>
            <person name="Shakirov E.V."/>
            <person name="Shibagaki N."/>
            <person name="Shinohara N."/>
            <person name="Shippen D.E."/>
            <person name="Soerensen I."/>
            <person name="Sotooka R."/>
            <person name="Sugimoto N."/>
            <person name="Sugita M."/>
            <person name="Sumikawa N."/>
            <person name="Tanurdzic M."/>
            <person name="Theissen G."/>
            <person name="Ulvskov P."/>
            <person name="Wakazuki S."/>
            <person name="Weng J.K."/>
            <person name="Willats W.W."/>
            <person name="Wipf D."/>
            <person name="Wolf P.G."/>
            <person name="Yang L."/>
            <person name="Zimmer A.D."/>
            <person name="Zhu Q."/>
            <person name="Mitros T."/>
            <person name="Hellsten U."/>
            <person name="Loque D."/>
            <person name="Otillar R."/>
            <person name="Salamov A."/>
            <person name="Schmutz J."/>
            <person name="Shapiro H."/>
            <person name="Lindquist E."/>
            <person name="Lucas S."/>
            <person name="Rokhsar D."/>
            <person name="Grigoriev I.V."/>
        </authorList>
    </citation>
    <scope>NUCLEOTIDE SEQUENCE [LARGE SCALE GENOMIC DNA]</scope>
</reference>
<dbReference type="KEGG" id="smo:SELMODRAFT_403322"/>
<evidence type="ECO:0000313" key="2">
    <source>
        <dbReference type="Proteomes" id="UP000001514"/>
    </source>
</evidence>
<protein>
    <submittedName>
        <fullName evidence="1">Uncharacterized protein</fullName>
    </submittedName>
</protein>
<proteinExistence type="predicted"/>